<dbReference type="InterPro" id="IPR036390">
    <property type="entry name" value="WH_DNA-bd_sf"/>
</dbReference>
<evidence type="ECO:0000256" key="4">
    <source>
        <dbReference type="ARBA" id="ARBA00023163"/>
    </source>
</evidence>
<dbReference type="Pfam" id="PF03466">
    <property type="entry name" value="LysR_substrate"/>
    <property type="match status" value="1"/>
</dbReference>
<gene>
    <name evidence="7" type="ORF">GCM10009539_22370</name>
</gene>
<dbReference type="Proteomes" id="UP001500967">
    <property type="component" value="Unassembled WGS sequence"/>
</dbReference>
<evidence type="ECO:0000256" key="1">
    <source>
        <dbReference type="ARBA" id="ARBA00009437"/>
    </source>
</evidence>
<evidence type="ECO:0000259" key="6">
    <source>
        <dbReference type="PROSITE" id="PS50931"/>
    </source>
</evidence>
<dbReference type="SUPFAM" id="SSF53850">
    <property type="entry name" value="Periplasmic binding protein-like II"/>
    <property type="match status" value="1"/>
</dbReference>
<keyword evidence="3" id="KW-0238">DNA-binding</keyword>
<name>A0ABN0U2L5_9ACTN</name>
<evidence type="ECO:0000313" key="8">
    <source>
        <dbReference type="Proteomes" id="UP001500967"/>
    </source>
</evidence>
<dbReference type="PROSITE" id="PS51257">
    <property type="entry name" value="PROKAR_LIPOPROTEIN"/>
    <property type="match status" value="1"/>
</dbReference>
<keyword evidence="4" id="KW-0804">Transcription</keyword>
<dbReference type="Gene3D" id="1.10.10.10">
    <property type="entry name" value="Winged helix-like DNA-binding domain superfamily/Winged helix DNA-binding domain"/>
    <property type="match status" value="1"/>
</dbReference>
<keyword evidence="5" id="KW-0732">Signal</keyword>
<proteinExistence type="inferred from homology"/>
<dbReference type="EMBL" id="BAAAGX010000009">
    <property type="protein sequence ID" value="GAA0236602.1"/>
    <property type="molecule type" value="Genomic_DNA"/>
</dbReference>
<dbReference type="PANTHER" id="PTHR30346">
    <property type="entry name" value="TRANSCRIPTIONAL DUAL REGULATOR HCAR-RELATED"/>
    <property type="match status" value="1"/>
</dbReference>
<evidence type="ECO:0000256" key="5">
    <source>
        <dbReference type="SAM" id="SignalP"/>
    </source>
</evidence>
<organism evidence="7 8">
    <name type="scientific">Cryptosporangium japonicum</name>
    <dbReference type="NCBI Taxonomy" id="80872"/>
    <lineage>
        <taxon>Bacteria</taxon>
        <taxon>Bacillati</taxon>
        <taxon>Actinomycetota</taxon>
        <taxon>Actinomycetes</taxon>
        <taxon>Cryptosporangiales</taxon>
        <taxon>Cryptosporangiaceae</taxon>
        <taxon>Cryptosporangium</taxon>
    </lineage>
</organism>
<dbReference type="PROSITE" id="PS50931">
    <property type="entry name" value="HTH_LYSR"/>
    <property type="match status" value="1"/>
</dbReference>
<protein>
    <submittedName>
        <fullName evidence="7">LysR family transcriptional regulator</fullName>
    </submittedName>
</protein>
<dbReference type="Gene3D" id="3.40.190.10">
    <property type="entry name" value="Periplasmic binding protein-like II"/>
    <property type="match status" value="2"/>
</dbReference>
<reference evidence="7 8" key="1">
    <citation type="journal article" date="2019" name="Int. J. Syst. Evol. Microbiol.">
        <title>The Global Catalogue of Microorganisms (GCM) 10K type strain sequencing project: providing services to taxonomists for standard genome sequencing and annotation.</title>
        <authorList>
            <consortium name="The Broad Institute Genomics Platform"/>
            <consortium name="The Broad Institute Genome Sequencing Center for Infectious Disease"/>
            <person name="Wu L."/>
            <person name="Ma J."/>
        </authorList>
    </citation>
    <scope>NUCLEOTIDE SEQUENCE [LARGE SCALE GENOMIC DNA]</scope>
    <source>
        <strain evidence="7 8">JCM 10425</strain>
    </source>
</reference>
<sequence length="296" mass="31136">MLATRRLHVLVALADAGSIAGAAAAVGCSAAAASQQLTLLERESGAQLLERSARSVRLTGAGELLVEHARRILADLDTAEQEVAAAGSVGGGRLRIGSFSTAARRLVVPVLGTLRRRHPRLRLSFAELEPEHALPAVRAGELDAAVTHRYHLLAAPDTHGVRTTTLYTEPLLLAAPSAVAAHVADLRAFADADWVATYPDRGFQAVTELTARLAGFEPRITCRAAGYPVVLELVTAGLGVALVPRSAATPQPGLRLLEITEPAGLARTVELTTRAADASPAVAEFRRELRVRSSSL</sequence>
<dbReference type="SUPFAM" id="SSF46785">
    <property type="entry name" value="Winged helix' DNA-binding domain"/>
    <property type="match status" value="1"/>
</dbReference>
<evidence type="ECO:0000256" key="3">
    <source>
        <dbReference type="ARBA" id="ARBA00023125"/>
    </source>
</evidence>
<feature type="signal peptide" evidence="5">
    <location>
        <begin position="1"/>
        <end position="24"/>
    </location>
</feature>
<dbReference type="InterPro" id="IPR005119">
    <property type="entry name" value="LysR_subst-bd"/>
</dbReference>
<dbReference type="InterPro" id="IPR000847">
    <property type="entry name" value="LysR_HTH_N"/>
</dbReference>
<dbReference type="PANTHER" id="PTHR30346:SF29">
    <property type="entry name" value="LYSR SUBSTRATE-BINDING"/>
    <property type="match status" value="1"/>
</dbReference>
<keyword evidence="8" id="KW-1185">Reference proteome</keyword>
<keyword evidence="2" id="KW-0805">Transcription regulation</keyword>
<dbReference type="RefSeq" id="WP_344648709.1">
    <property type="nucleotide sequence ID" value="NZ_BAAAGX010000009.1"/>
</dbReference>
<evidence type="ECO:0000313" key="7">
    <source>
        <dbReference type="EMBL" id="GAA0236602.1"/>
    </source>
</evidence>
<feature type="domain" description="HTH lysR-type" evidence="6">
    <location>
        <begin position="1"/>
        <end position="59"/>
    </location>
</feature>
<accession>A0ABN0U2L5</accession>
<dbReference type="InterPro" id="IPR036388">
    <property type="entry name" value="WH-like_DNA-bd_sf"/>
</dbReference>
<comment type="similarity">
    <text evidence="1">Belongs to the LysR transcriptional regulatory family.</text>
</comment>
<dbReference type="Pfam" id="PF00126">
    <property type="entry name" value="HTH_1"/>
    <property type="match status" value="1"/>
</dbReference>
<feature type="chain" id="PRO_5047003760" evidence="5">
    <location>
        <begin position="25"/>
        <end position="296"/>
    </location>
</feature>
<evidence type="ECO:0000256" key="2">
    <source>
        <dbReference type="ARBA" id="ARBA00023015"/>
    </source>
</evidence>
<comment type="caution">
    <text evidence="7">The sequence shown here is derived from an EMBL/GenBank/DDBJ whole genome shotgun (WGS) entry which is preliminary data.</text>
</comment>